<dbReference type="InterPro" id="IPR051532">
    <property type="entry name" value="Ester_Hydrolysis_Enzymes"/>
</dbReference>
<organism evidence="4 5">
    <name type="scientific">Saccharothrix yanglingensis</name>
    <dbReference type="NCBI Taxonomy" id="659496"/>
    <lineage>
        <taxon>Bacteria</taxon>
        <taxon>Bacillati</taxon>
        <taxon>Actinomycetota</taxon>
        <taxon>Actinomycetes</taxon>
        <taxon>Pseudonocardiales</taxon>
        <taxon>Pseudonocardiaceae</taxon>
        <taxon>Saccharothrix</taxon>
    </lineage>
</organism>
<evidence type="ECO:0000313" key="5">
    <source>
        <dbReference type="Proteomes" id="UP001225605"/>
    </source>
</evidence>
<protein>
    <submittedName>
        <fullName evidence="4">Cellulose-binding protein</fullName>
    </submittedName>
</protein>
<keyword evidence="5" id="KW-1185">Reference proteome</keyword>
<feature type="signal peptide" evidence="2">
    <location>
        <begin position="1"/>
        <end position="22"/>
    </location>
</feature>
<dbReference type="PROSITE" id="PS51173">
    <property type="entry name" value="CBM2"/>
    <property type="match status" value="1"/>
</dbReference>
<dbReference type="InterPro" id="IPR013830">
    <property type="entry name" value="SGNH_hydro"/>
</dbReference>
<feature type="compositionally biased region" description="Pro residues" evidence="1">
    <location>
        <begin position="238"/>
        <end position="252"/>
    </location>
</feature>
<dbReference type="SUPFAM" id="SSF52266">
    <property type="entry name" value="SGNH hydrolase"/>
    <property type="match status" value="1"/>
</dbReference>
<name>A0ABU0X407_9PSEU</name>
<comment type="caution">
    <text evidence="4">The sequence shown here is derived from an EMBL/GenBank/DDBJ whole genome shotgun (WGS) entry which is preliminary data.</text>
</comment>
<dbReference type="InterPro" id="IPR012291">
    <property type="entry name" value="CBM2_carb-bd_dom_sf"/>
</dbReference>
<evidence type="ECO:0000256" key="2">
    <source>
        <dbReference type="SAM" id="SignalP"/>
    </source>
</evidence>
<keyword evidence="2" id="KW-0732">Signal</keyword>
<dbReference type="Gene3D" id="2.60.40.290">
    <property type="match status" value="1"/>
</dbReference>
<dbReference type="SMART" id="SM00637">
    <property type="entry name" value="CBD_II"/>
    <property type="match status" value="1"/>
</dbReference>
<dbReference type="EMBL" id="NSDM01000010">
    <property type="protein sequence ID" value="MDQ2586871.1"/>
    <property type="molecule type" value="Genomic_DNA"/>
</dbReference>
<dbReference type="InterPro" id="IPR036514">
    <property type="entry name" value="SGNH_hydro_sf"/>
</dbReference>
<evidence type="ECO:0000256" key="1">
    <source>
        <dbReference type="SAM" id="MobiDB-lite"/>
    </source>
</evidence>
<feature type="domain" description="CBM2" evidence="3">
    <location>
        <begin position="248"/>
        <end position="349"/>
    </location>
</feature>
<dbReference type="PANTHER" id="PTHR30383">
    <property type="entry name" value="THIOESTERASE 1/PROTEASE 1/LYSOPHOSPHOLIPASE L1"/>
    <property type="match status" value="1"/>
</dbReference>
<feature type="region of interest" description="Disordered" evidence="1">
    <location>
        <begin position="233"/>
        <end position="254"/>
    </location>
</feature>
<evidence type="ECO:0000313" key="4">
    <source>
        <dbReference type="EMBL" id="MDQ2586871.1"/>
    </source>
</evidence>
<gene>
    <name evidence="4" type="ORF">CKY47_23345</name>
</gene>
<dbReference type="InterPro" id="IPR001919">
    <property type="entry name" value="CBD2"/>
</dbReference>
<dbReference type="RefSeq" id="WP_306748205.1">
    <property type="nucleotide sequence ID" value="NZ_NSDM01000010.1"/>
</dbReference>
<reference evidence="4 5" key="1">
    <citation type="submission" date="2017-06" db="EMBL/GenBank/DDBJ databases">
        <title>Cultured bacterium strain Saccharothrix yanglingensis Hhs.015.</title>
        <authorList>
            <person name="Xia Y."/>
        </authorList>
    </citation>
    <scope>NUCLEOTIDE SEQUENCE [LARGE SCALE GENOMIC DNA]</scope>
    <source>
        <strain evidence="4 5">Hhs.015</strain>
    </source>
</reference>
<dbReference type="Pfam" id="PF13472">
    <property type="entry name" value="Lipase_GDSL_2"/>
    <property type="match status" value="1"/>
</dbReference>
<feature type="chain" id="PRO_5047218414" evidence="2">
    <location>
        <begin position="23"/>
        <end position="349"/>
    </location>
</feature>
<dbReference type="InterPro" id="IPR008965">
    <property type="entry name" value="CBM2/CBM3_carb-bd_dom_sf"/>
</dbReference>
<accession>A0ABU0X407</accession>
<evidence type="ECO:0000259" key="3">
    <source>
        <dbReference type="PROSITE" id="PS51173"/>
    </source>
</evidence>
<dbReference type="Proteomes" id="UP001225605">
    <property type="component" value="Unassembled WGS sequence"/>
</dbReference>
<dbReference type="SUPFAM" id="SSF49384">
    <property type="entry name" value="Carbohydrate-binding domain"/>
    <property type="match status" value="1"/>
</dbReference>
<dbReference type="Pfam" id="PF00553">
    <property type="entry name" value="CBM_2"/>
    <property type="match status" value="1"/>
</dbReference>
<proteinExistence type="predicted"/>
<dbReference type="CDD" id="cd01833">
    <property type="entry name" value="XynB_like"/>
    <property type="match status" value="1"/>
</dbReference>
<dbReference type="Gene3D" id="3.40.50.1110">
    <property type="entry name" value="SGNH hydrolase"/>
    <property type="match status" value="1"/>
</dbReference>
<sequence>MSRRSLLSLLVAAVVAALGVVAAQPPSSAEVRYRIMPLGDSITAGPGCWRALLWDRLQQAGYFNVDFVGSQTGGGCSVPHDGDHEGHGGHSATGIAAQGLLPAWLDAAEPDIVLMHLGTNDMWGGHIPLDSVLAAYSTLVDQMRAENPFVKVLVAQIIPMEPAGCAECAERVVALNEAIPAWAAGKTTPHSPVTVVDQWTGFDAATDTGDGVHPVDSGFRKMADRWYPALAAALGDPHPTPPVTTTTTPPPSGACTATHRVVSRWSGGFQGEVTVRNDTTRMTSAWTTTLTLAADQRITQAWNTTVTQDGTTATARDAGWNGALQPGGSSTFGYLATGTDAPAVGCTTG</sequence>
<dbReference type="PANTHER" id="PTHR30383:SF2">
    <property type="entry name" value="CELLULOSE-BINDING PROTEIN"/>
    <property type="match status" value="1"/>
</dbReference>